<dbReference type="InterPro" id="IPR019496">
    <property type="entry name" value="NUFIP1_cons_dom"/>
</dbReference>
<feature type="compositionally biased region" description="Low complexity" evidence="1">
    <location>
        <begin position="27"/>
        <end position="37"/>
    </location>
</feature>
<dbReference type="RefSeq" id="XP_016239908.1">
    <property type="nucleotide sequence ID" value="XM_016374632.1"/>
</dbReference>
<evidence type="ECO:0000313" key="4">
    <source>
        <dbReference type="Proteomes" id="UP000053328"/>
    </source>
</evidence>
<accession>A0A0D2A4B5</accession>
<evidence type="ECO:0000256" key="1">
    <source>
        <dbReference type="SAM" id="MobiDB-lite"/>
    </source>
</evidence>
<feature type="compositionally biased region" description="Low complexity" evidence="1">
    <location>
        <begin position="313"/>
        <end position="332"/>
    </location>
</feature>
<proteinExistence type="predicted"/>
<dbReference type="Pfam" id="PF10453">
    <property type="entry name" value="NUFIP1"/>
    <property type="match status" value="1"/>
</dbReference>
<dbReference type="AlphaFoldDB" id="A0A0D2A4B5"/>
<feature type="compositionally biased region" description="Acidic residues" evidence="1">
    <location>
        <begin position="144"/>
        <end position="153"/>
    </location>
</feature>
<keyword evidence="4" id="KW-1185">Reference proteome</keyword>
<feature type="compositionally biased region" description="Polar residues" evidence="1">
    <location>
        <begin position="297"/>
        <end position="309"/>
    </location>
</feature>
<gene>
    <name evidence="3" type="ORF">PV08_00266</name>
</gene>
<dbReference type="OrthoDB" id="273070at2759"/>
<protein>
    <recommendedName>
        <fullName evidence="2">FMR1-interacting protein 1 conserved domain-containing protein</fullName>
    </recommendedName>
</protein>
<feature type="compositionally biased region" description="Gly residues" evidence="1">
    <location>
        <begin position="38"/>
        <end position="47"/>
    </location>
</feature>
<dbReference type="GeneID" id="27327349"/>
<sequence length="459" mass="49545">MSGQPFTFPPPPPPPPKRATEPVNRPNNNFSSNRGSSRGFGRGGRGGYPNAPYHANNRQQHGSHRDGWNGPQKRDHNTAFRSTNQPNRRVSAASPAVPSFNASIEHLLPRKPPQATPQPPSQKVADVPKKQNLLGLTPTRVDADSEPEDDEGEEARLAGQSKVSAGLEIEYGGRNITLSTPAEIAAWIAERKKRYPTQAKIEVAKKEADERKRRWQEEKAAKMQAAREARQKALEARRRREPPKSQKSESQVEGTGRADSAAQAKTKAERLRAKALKARERLAKAEEALRLAEEQPGSGTLTANENQTEPIADDTSSSALTDSDATSSSGSDSDSDSGSDSESGSDSDADSAPEVLSTKRAALEHEFSNAPSKPPAPSSQAAGPEDASARGGCNGNGNSKRNKNQRVDASTSSRTAGRRKGLWQVMVEQEQEEERKMLLQAIVTLGEHGVLDEPEPSTS</sequence>
<feature type="compositionally biased region" description="Polar residues" evidence="1">
    <location>
        <begin position="79"/>
        <end position="88"/>
    </location>
</feature>
<feature type="region of interest" description="Disordered" evidence="1">
    <location>
        <begin position="287"/>
        <end position="422"/>
    </location>
</feature>
<evidence type="ECO:0000313" key="3">
    <source>
        <dbReference type="EMBL" id="KIW19692.1"/>
    </source>
</evidence>
<organism evidence="3 4">
    <name type="scientific">Exophiala spinifera</name>
    <dbReference type="NCBI Taxonomy" id="91928"/>
    <lineage>
        <taxon>Eukaryota</taxon>
        <taxon>Fungi</taxon>
        <taxon>Dikarya</taxon>
        <taxon>Ascomycota</taxon>
        <taxon>Pezizomycotina</taxon>
        <taxon>Eurotiomycetes</taxon>
        <taxon>Chaetothyriomycetidae</taxon>
        <taxon>Chaetothyriales</taxon>
        <taxon>Herpotrichiellaceae</taxon>
        <taxon>Exophiala</taxon>
    </lineage>
</organism>
<name>A0A0D2A4B5_9EURO</name>
<reference evidence="3 4" key="1">
    <citation type="submission" date="2015-01" db="EMBL/GenBank/DDBJ databases">
        <title>The Genome Sequence of Exophiala spinifera CBS89968.</title>
        <authorList>
            <consortium name="The Broad Institute Genomics Platform"/>
            <person name="Cuomo C."/>
            <person name="de Hoog S."/>
            <person name="Gorbushina A."/>
            <person name="Stielow B."/>
            <person name="Teixiera M."/>
            <person name="Abouelleil A."/>
            <person name="Chapman S.B."/>
            <person name="Priest M."/>
            <person name="Young S.K."/>
            <person name="Wortman J."/>
            <person name="Nusbaum C."/>
            <person name="Birren B."/>
        </authorList>
    </citation>
    <scope>NUCLEOTIDE SEQUENCE [LARGE SCALE GENOMIC DNA]</scope>
    <source>
        <strain evidence="3 4">CBS 89968</strain>
    </source>
</reference>
<feature type="compositionally biased region" description="Basic and acidic residues" evidence="1">
    <location>
        <begin position="204"/>
        <end position="247"/>
    </location>
</feature>
<dbReference type="EMBL" id="KN847492">
    <property type="protein sequence ID" value="KIW19692.1"/>
    <property type="molecule type" value="Genomic_DNA"/>
</dbReference>
<dbReference type="STRING" id="91928.A0A0D2A4B5"/>
<dbReference type="VEuPathDB" id="FungiDB:PV08_00266"/>
<feature type="compositionally biased region" description="Pro residues" evidence="1">
    <location>
        <begin position="110"/>
        <end position="120"/>
    </location>
</feature>
<dbReference type="Proteomes" id="UP000053328">
    <property type="component" value="Unassembled WGS sequence"/>
</dbReference>
<feature type="domain" description="FMR1-interacting protein 1 conserved" evidence="2">
    <location>
        <begin position="173"/>
        <end position="214"/>
    </location>
</feature>
<feature type="compositionally biased region" description="Basic and acidic residues" evidence="1">
    <location>
        <begin position="63"/>
        <end position="78"/>
    </location>
</feature>
<feature type="compositionally biased region" description="Acidic residues" evidence="1">
    <location>
        <begin position="333"/>
        <end position="351"/>
    </location>
</feature>
<feature type="compositionally biased region" description="Pro residues" evidence="1">
    <location>
        <begin position="7"/>
        <end position="17"/>
    </location>
</feature>
<dbReference type="HOGENOM" id="CLU_030447_0_0_1"/>
<feature type="region of interest" description="Disordered" evidence="1">
    <location>
        <begin position="1"/>
        <end position="166"/>
    </location>
</feature>
<evidence type="ECO:0000259" key="2">
    <source>
        <dbReference type="Pfam" id="PF10453"/>
    </source>
</evidence>
<feature type="region of interest" description="Disordered" evidence="1">
    <location>
        <begin position="204"/>
        <end position="273"/>
    </location>
</feature>